<keyword evidence="4" id="KW-1185">Reference proteome</keyword>
<evidence type="ECO:0000313" key="3">
    <source>
        <dbReference type="EMBL" id="CRL10903.1"/>
    </source>
</evidence>
<feature type="region of interest" description="Disordered" evidence="1">
    <location>
        <begin position="348"/>
        <end position="368"/>
    </location>
</feature>
<evidence type="ECO:0000259" key="2">
    <source>
        <dbReference type="Pfam" id="PF11962"/>
    </source>
</evidence>
<name>A0A0H5D2D9_9RHOB</name>
<sequence>MTEISPLLALPYLMPAQAQKHVTHNAALQILDALVQLRLVALDATTPPETPAPGAAYALGATPADAWAGQGGQLAIWQDPQWLFLTPRAGWRAWVAGAQGQDGALHVWDGTAWILPPPAGNRLEQLGLATDADATNRLALASDASLFSHAGQGHQLKINKAAESDTASLLFQSNWAGHAEMGLAGNRDFTVKLSPDGSSWEAAMVLSADSGRAGFGTSAPNARLEVAGDDAALLSLQATGSGQDYLQAGDGSGTAFRLGQDGNGYCDGAWIGGGADYAEFLEWEDGNPEGEDRRGLCVVLVGERIRVARAGECPVGVISATPSVVGGSDGERWIGHLLRDAYGAVRRDAAGQPQRNPAHDPNRPHVPRSRRAEWAMVGLLGRLRLRPGQPTDPRWIKLRDLPAKAPDPLALEDWLLR</sequence>
<dbReference type="Pfam" id="PF11962">
    <property type="entry name" value="Peptidase_G2"/>
    <property type="match status" value="1"/>
</dbReference>
<dbReference type="RefSeq" id="WP_050673241.1">
    <property type="nucleotide sequence ID" value="NZ_CVRL01000018.1"/>
</dbReference>
<evidence type="ECO:0000256" key="1">
    <source>
        <dbReference type="SAM" id="MobiDB-lite"/>
    </source>
</evidence>
<evidence type="ECO:0000313" key="4">
    <source>
        <dbReference type="Proteomes" id="UP000043764"/>
    </source>
</evidence>
<reference evidence="4" key="1">
    <citation type="submission" date="2015-05" db="EMBL/GenBank/DDBJ databases">
        <authorList>
            <person name="Rodrigo-Torres Lidia"/>
            <person name="Arahal R.David."/>
        </authorList>
    </citation>
    <scope>NUCLEOTIDE SEQUENCE [LARGE SCALE GENOMIC DNA]</scope>
    <source>
        <strain evidence="4">CECT 7321</strain>
    </source>
</reference>
<accession>A0A0H5D2D9</accession>
<gene>
    <name evidence="3" type="ORF">NIT7321_01751</name>
</gene>
<dbReference type="EMBL" id="CVRL01000018">
    <property type="protein sequence ID" value="CRL10903.1"/>
    <property type="molecule type" value="Genomic_DNA"/>
</dbReference>
<dbReference type="Proteomes" id="UP000043764">
    <property type="component" value="Unassembled WGS sequence"/>
</dbReference>
<dbReference type="InterPro" id="IPR021865">
    <property type="entry name" value="Peptidase_G2"/>
</dbReference>
<organism evidence="3 4">
    <name type="scientific">Phaeobacter italicus</name>
    <dbReference type="NCBI Taxonomy" id="481446"/>
    <lineage>
        <taxon>Bacteria</taxon>
        <taxon>Pseudomonadati</taxon>
        <taxon>Pseudomonadota</taxon>
        <taxon>Alphaproteobacteria</taxon>
        <taxon>Rhodobacterales</taxon>
        <taxon>Roseobacteraceae</taxon>
        <taxon>Phaeobacter</taxon>
    </lineage>
</organism>
<dbReference type="Pfam" id="PF10983">
    <property type="entry name" value="DUF2793"/>
    <property type="match status" value="1"/>
</dbReference>
<protein>
    <recommendedName>
        <fullName evidence="2">Peptidase G2 IMC autoproteolytic cleavage domain-containing protein</fullName>
    </recommendedName>
</protein>
<dbReference type="InterPro" id="IPR021251">
    <property type="entry name" value="DUF2793"/>
</dbReference>
<dbReference type="AlphaFoldDB" id="A0A0H5D2D9"/>
<feature type="domain" description="Peptidase G2 IMC autoproteolytic cleavage" evidence="2">
    <location>
        <begin position="261"/>
        <end position="386"/>
    </location>
</feature>
<proteinExistence type="predicted"/>
<dbReference type="Gene3D" id="2.40.300.10">
    <property type="entry name" value="Head decoration protein D"/>
    <property type="match status" value="1"/>
</dbReference>